<dbReference type="GO" id="GO:0046872">
    <property type="term" value="F:metal ion binding"/>
    <property type="evidence" value="ECO:0007669"/>
    <property type="project" value="UniProtKB-KW"/>
</dbReference>
<feature type="domain" description="4Fe-4S ferredoxin-type" evidence="9">
    <location>
        <begin position="392"/>
        <end position="421"/>
    </location>
</feature>
<evidence type="ECO:0000256" key="5">
    <source>
        <dbReference type="ARBA" id="ARBA00022982"/>
    </source>
</evidence>
<dbReference type="EMBL" id="DTLI01000123">
    <property type="protein sequence ID" value="HHS52146.1"/>
    <property type="molecule type" value="Genomic_DNA"/>
</dbReference>
<evidence type="ECO:0000256" key="6">
    <source>
        <dbReference type="ARBA" id="ARBA00023004"/>
    </source>
</evidence>
<organism evidence="10">
    <name type="scientific">candidate division WOR-3 bacterium</name>
    <dbReference type="NCBI Taxonomy" id="2052148"/>
    <lineage>
        <taxon>Bacteria</taxon>
        <taxon>Bacteria division WOR-3</taxon>
    </lineage>
</organism>
<feature type="binding site" evidence="8">
    <location>
        <position position="368"/>
    </location>
    <ligand>
        <name>[4Fe-4S] cluster</name>
        <dbReference type="ChEBI" id="CHEBI:49883"/>
        <label>1</label>
    </ligand>
</feature>
<evidence type="ECO:0000256" key="3">
    <source>
        <dbReference type="ARBA" id="ARBA00022723"/>
    </source>
</evidence>
<dbReference type="GO" id="GO:0009055">
    <property type="term" value="F:electron transfer activity"/>
    <property type="evidence" value="ECO:0007669"/>
    <property type="project" value="InterPro"/>
</dbReference>
<dbReference type="InterPro" id="IPR026902">
    <property type="entry name" value="RnfC_N"/>
</dbReference>
<evidence type="ECO:0000256" key="8">
    <source>
        <dbReference type="HAMAP-Rule" id="MF_00461"/>
    </source>
</evidence>
<keyword evidence="2 8" id="KW-0004">4Fe-4S</keyword>
<feature type="binding site" evidence="8">
    <location>
        <position position="411"/>
    </location>
    <ligand>
        <name>[4Fe-4S] cluster</name>
        <dbReference type="ChEBI" id="CHEBI:49883"/>
        <label>1</label>
    </ligand>
</feature>
<dbReference type="GO" id="GO:0005886">
    <property type="term" value="C:plasma membrane"/>
    <property type="evidence" value="ECO:0007669"/>
    <property type="project" value="UniProtKB-SubCell"/>
</dbReference>
<accession>A0A7C6A9M9</accession>
<dbReference type="PANTHER" id="PTHR43034:SF2">
    <property type="entry name" value="ION-TRANSLOCATING OXIDOREDUCTASE COMPLEX SUBUNIT C"/>
    <property type="match status" value="1"/>
</dbReference>
<comment type="subunit">
    <text evidence="8">The complex is composed of six subunits: RnfA, RnfB, RnfC, RnfD, RnfE and RnfG.</text>
</comment>
<dbReference type="PANTHER" id="PTHR43034">
    <property type="entry name" value="ION-TRANSLOCATING OXIDOREDUCTASE COMPLEX SUBUNIT C"/>
    <property type="match status" value="1"/>
</dbReference>
<protein>
    <recommendedName>
        <fullName evidence="8">Ion-translocating oxidoreductase complex subunit C</fullName>
        <ecNumber evidence="8">7.-.-.-</ecNumber>
    </recommendedName>
    <alternativeName>
        <fullName evidence="8">Rnf electron transport complex subunit C</fullName>
    </alternativeName>
</protein>
<dbReference type="InterPro" id="IPR017900">
    <property type="entry name" value="4Fe4S_Fe_S_CS"/>
</dbReference>
<comment type="function">
    <text evidence="8">Part of a membrane-bound complex that couples electron transfer with translocation of ions across the membrane.</text>
</comment>
<dbReference type="InterPro" id="IPR010208">
    <property type="entry name" value="Ion_transpt_RnfC/RsxC"/>
</dbReference>
<sequence>MFSFSGGVHPPENKATAEKRIESAPIPHRVFIPFSQHTGIPSQPIIKVGDMVKVGTKIGEADGRISVPTHSTISGKVTEIREYPHPVLSRRSLTCVIESDGKDTWEEGIKWRNSTEFSSQTLIEIIAEAGIVGLGGAAFPTHIKLSPPKEKPIETLIINGCECEPYLTADARLMIEHPTEIIEGAMLIAKIINPKRIVIVIEDNKPLAIEKMREVVNQRSLPITVLAIKTKYPQGAEKQLIKAVLGVEVPSGGLPMDVKTLVQNVQTSYAIYEAVNFNKPLVEKVITVSGAVKEPKNLRVRIGTPIIDLVNYCGGYLAPPHKVILGGPMMGIAQYNDELPIIKGTSGILVLTNDKIREESPCIRCGRCVKVCPMNLMPCLINSFVRLKAFDKAKEYNVLDCIECGCCGYVCPANIRLVHSFKFAKNEIWAREKKSA</sequence>
<feature type="binding site" evidence="8">
    <location>
        <position position="407"/>
    </location>
    <ligand>
        <name>[4Fe-4S] cluster</name>
        <dbReference type="ChEBI" id="CHEBI:49883"/>
        <label>2</label>
    </ligand>
</feature>
<keyword evidence="3 8" id="KW-0479">Metal-binding</keyword>
<dbReference type="Gene3D" id="3.10.20.600">
    <property type="match status" value="1"/>
</dbReference>
<dbReference type="Gene3D" id="3.40.50.11540">
    <property type="entry name" value="NADH-ubiquinone oxidoreductase 51kDa subunit"/>
    <property type="match status" value="1"/>
</dbReference>
<keyword evidence="5 8" id="KW-0249">Electron transport</keyword>
<evidence type="ECO:0000256" key="4">
    <source>
        <dbReference type="ARBA" id="ARBA00022737"/>
    </source>
</evidence>
<dbReference type="AlphaFoldDB" id="A0A7C6A9M9"/>
<comment type="similarity">
    <text evidence="8">Belongs to the 4Fe4S bacterial-type ferredoxin family. RnfC subfamily.</text>
</comment>
<comment type="cofactor">
    <cofactor evidence="8">
        <name>[4Fe-4S] cluster</name>
        <dbReference type="ChEBI" id="CHEBI:49883"/>
    </cofactor>
    <text evidence="8">Binds 2 [4Fe-4S] clusters per subunit.</text>
</comment>
<dbReference type="SUPFAM" id="SSF46548">
    <property type="entry name" value="alpha-helical ferredoxin"/>
    <property type="match status" value="1"/>
</dbReference>
<dbReference type="GO" id="GO:0022900">
    <property type="term" value="P:electron transport chain"/>
    <property type="evidence" value="ECO:0007669"/>
    <property type="project" value="UniProtKB-UniRule"/>
</dbReference>
<dbReference type="InterPro" id="IPR037225">
    <property type="entry name" value="Nuo51_FMN-bd_sf"/>
</dbReference>
<dbReference type="PROSITE" id="PS00198">
    <property type="entry name" value="4FE4S_FER_1"/>
    <property type="match status" value="1"/>
</dbReference>
<keyword evidence="7 8" id="KW-0411">Iron-sulfur</keyword>
<dbReference type="PROSITE" id="PS51379">
    <property type="entry name" value="4FE4S_FER_2"/>
    <property type="match status" value="2"/>
</dbReference>
<evidence type="ECO:0000256" key="2">
    <source>
        <dbReference type="ARBA" id="ARBA00022485"/>
    </source>
</evidence>
<dbReference type="NCBIfam" id="NF003454">
    <property type="entry name" value="PRK05035.1"/>
    <property type="match status" value="1"/>
</dbReference>
<dbReference type="Gene3D" id="3.30.70.20">
    <property type="match status" value="1"/>
</dbReference>
<proteinExistence type="inferred from homology"/>
<dbReference type="GO" id="GO:0051539">
    <property type="term" value="F:4 iron, 4 sulfur cluster binding"/>
    <property type="evidence" value="ECO:0007669"/>
    <property type="project" value="UniProtKB-KW"/>
</dbReference>
<keyword evidence="8" id="KW-0472">Membrane</keyword>
<keyword evidence="1 8" id="KW-0813">Transport</keyword>
<dbReference type="SUPFAM" id="SSF142019">
    <property type="entry name" value="Nqo1 FMN-binding domain-like"/>
    <property type="match status" value="1"/>
</dbReference>
<feature type="domain" description="4Fe-4S ferredoxin-type" evidence="9">
    <location>
        <begin position="352"/>
        <end position="383"/>
    </location>
</feature>
<gene>
    <name evidence="10" type="primary">rsxC</name>
    <name evidence="8" type="synonym">rnfC</name>
    <name evidence="10" type="ORF">ENW73_04680</name>
</gene>
<keyword evidence="4 8" id="KW-0677">Repeat</keyword>
<keyword evidence="6 8" id="KW-0408">Iron</keyword>
<dbReference type="NCBIfam" id="TIGR01945">
    <property type="entry name" value="rnfC"/>
    <property type="match status" value="1"/>
</dbReference>
<evidence type="ECO:0000313" key="10">
    <source>
        <dbReference type="EMBL" id="HHS52146.1"/>
    </source>
</evidence>
<dbReference type="Pfam" id="PF01512">
    <property type="entry name" value="Complex1_51K"/>
    <property type="match status" value="1"/>
</dbReference>
<keyword evidence="8" id="KW-1003">Cell membrane</keyword>
<comment type="caution">
    <text evidence="10">The sequence shown here is derived from an EMBL/GenBank/DDBJ whole genome shotgun (WGS) entry which is preliminary data.</text>
</comment>
<feature type="binding site" evidence="8">
    <location>
        <position position="362"/>
    </location>
    <ligand>
        <name>[4Fe-4S] cluster</name>
        <dbReference type="ChEBI" id="CHEBI:49883"/>
        <label>1</label>
    </ligand>
</feature>
<dbReference type="Pfam" id="PF10531">
    <property type="entry name" value="SLBB"/>
    <property type="match status" value="1"/>
</dbReference>
<feature type="binding site" evidence="8">
    <location>
        <position position="372"/>
    </location>
    <ligand>
        <name>[4Fe-4S] cluster</name>
        <dbReference type="ChEBI" id="CHEBI:49883"/>
        <label>2</label>
    </ligand>
</feature>
<evidence type="ECO:0000259" key="9">
    <source>
        <dbReference type="PROSITE" id="PS51379"/>
    </source>
</evidence>
<evidence type="ECO:0000256" key="7">
    <source>
        <dbReference type="ARBA" id="ARBA00023014"/>
    </source>
</evidence>
<evidence type="ECO:0000256" key="1">
    <source>
        <dbReference type="ARBA" id="ARBA00022448"/>
    </source>
</evidence>
<feature type="binding site" evidence="8">
    <location>
        <position position="365"/>
    </location>
    <ligand>
        <name>[4Fe-4S] cluster</name>
        <dbReference type="ChEBI" id="CHEBI:49883"/>
        <label>1</label>
    </ligand>
</feature>
<dbReference type="HAMAP" id="MF_00461">
    <property type="entry name" value="RsxC_RnfC"/>
    <property type="match status" value="1"/>
</dbReference>
<dbReference type="InterPro" id="IPR017896">
    <property type="entry name" value="4Fe4S_Fe-S-bd"/>
</dbReference>
<dbReference type="Pfam" id="PF13237">
    <property type="entry name" value="Fer4_10"/>
    <property type="match status" value="1"/>
</dbReference>
<name>A0A7C6A9M9_UNCW3</name>
<dbReference type="InterPro" id="IPR011538">
    <property type="entry name" value="Nuo51_FMN-bd"/>
</dbReference>
<feature type="binding site" evidence="8">
    <location>
        <position position="404"/>
    </location>
    <ligand>
        <name>[4Fe-4S] cluster</name>
        <dbReference type="ChEBI" id="CHEBI:49883"/>
        <label>2</label>
    </ligand>
</feature>
<dbReference type="EC" id="7.-.-.-" evidence="8"/>
<dbReference type="Pfam" id="PF13375">
    <property type="entry name" value="RnfC_N"/>
    <property type="match status" value="1"/>
</dbReference>
<keyword evidence="8" id="KW-1278">Translocase</keyword>
<reference evidence="10" key="1">
    <citation type="journal article" date="2020" name="mSystems">
        <title>Genome- and Community-Level Interaction Insights into Carbon Utilization and Element Cycling Functions of Hydrothermarchaeota in Hydrothermal Sediment.</title>
        <authorList>
            <person name="Zhou Z."/>
            <person name="Liu Y."/>
            <person name="Xu W."/>
            <person name="Pan J."/>
            <person name="Luo Z.H."/>
            <person name="Li M."/>
        </authorList>
    </citation>
    <scope>NUCLEOTIDE SEQUENCE [LARGE SCALE GENOMIC DNA]</scope>
    <source>
        <strain evidence="10">SpSt-876</strain>
    </source>
</reference>
<feature type="binding site" evidence="8">
    <location>
        <position position="401"/>
    </location>
    <ligand>
        <name>[4Fe-4S] cluster</name>
        <dbReference type="ChEBI" id="CHEBI:49883"/>
        <label>2</label>
    </ligand>
</feature>
<dbReference type="InterPro" id="IPR019554">
    <property type="entry name" value="Soluble_ligand-bd"/>
</dbReference>
<comment type="subcellular location">
    <subcellularLocation>
        <location evidence="8">Cell membrane</location>
        <topology evidence="8">Peripheral membrane protein</topology>
    </subcellularLocation>
</comment>